<dbReference type="EMBL" id="LR738855">
    <property type="protein sequence ID" value="VZH86414.1"/>
    <property type="molecule type" value="Genomic_DNA"/>
</dbReference>
<dbReference type="RefSeq" id="WP_155874398.1">
    <property type="nucleotide sequence ID" value="NZ_CP168248.1"/>
</dbReference>
<reference evidence="6 7" key="1">
    <citation type="submission" date="2019-11" db="EMBL/GenBank/DDBJ databases">
        <authorList>
            <person name="Brisse S."/>
        </authorList>
    </citation>
    <scope>NUCLEOTIDE SEQUENCE [LARGE SCALE GENOMIC DNA]</scope>
    <source>
        <strain evidence="6">FRC0190</strain>
    </source>
</reference>
<dbReference type="Pfam" id="PF01047">
    <property type="entry name" value="MarR"/>
    <property type="match status" value="1"/>
</dbReference>
<proteinExistence type="predicted"/>
<dbReference type="EMBL" id="JARUHM010000001">
    <property type="protein sequence ID" value="MDT9409811.1"/>
    <property type="molecule type" value="Genomic_DNA"/>
</dbReference>
<evidence type="ECO:0000313" key="6">
    <source>
        <dbReference type="EMBL" id="VZH86414.1"/>
    </source>
</evidence>
<evidence type="ECO:0000256" key="2">
    <source>
        <dbReference type="ARBA" id="ARBA00023125"/>
    </source>
</evidence>
<dbReference type="SMART" id="SM00347">
    <property type="entry name" value="HTH_MARR"/>
    <property type="match status" value="1"/>
</dbReference>
<protein>
    <submittedName>
        <fullName evidence="6">MarR family transcriptional regulator</fullName>
    </submittedName>
</protein>
<dbReference type="Proteomes" id="UP000423525">
    <property type="component" value="Chromosome"/>
</dbReference>
<evidence type="ECO:0000256" key="3">
    <source>
        <dbReference type="ARBA" id="ARBA00023163"/>
    </source>
</evidence>
<evidence type="ECO:0000259" key="4">
    <source>
        <dbReference type="PROSITE" id="PS50995"/>
    </source>
</evidence>
<keyword evidence="3" id="KW-0804">Transcription</keyword>
<dbReference type="Gene3D" id="1.10.10.10">
    <property type="entry name" value="Winged helix-like DNA-binding domain superfamily/Winged helix DNA-binding domain"/>
    <property type="match status" value="1"/>
</dbReference>
<evidence type="ECO:0000313" key="5">
    <source>
        <dbReference type="EMBL" id="MDT9409811.1"/>
    </source>
</evidence>
<dbReference type="InterPro" id="IPR000835">
    <property type="entry name" value="HTH_MarR-typ"/>
</dbReference>
<accession>A0A6I8MH10</accession>
<dbReference type="PANTHER" id="PTHR42756">
    <property type="entry name" value="TRANSCRIPTIONAL REGULATOR, MARR"/>
    <property type="match status" value="1"/>
</dbReference>
<organism evidence="6 7">
    <name type="scientific">Corynebacterium rouxii</name>
    <dbReference type="NCBI Taxonomy" id="2719119"/>
    <lineage>
        <taxon>Bacteria</taxon>
        <taxon>Bacillati</taxon>
        <taxon>Actinomycetota</taxon>
        <taxon>Actinomycetes</taxon>
        <taxon>Mycobacteriales</taxon>
        <taxon>Corynebacteriaceae</taxon>
        <taxon>Corynebacterium</taxon>
    </lineage>
</organism>
<dbReference type="PROSITE" id="PS50995">
    <property type="entry name" value="HTH_MARR_2"/>
    <property type="match status" value="1"/>
</dbReference>
<keyword evidence="1" id="KW-0805">Transcription regulation</keyword>
<evidence type="ECO:0000256" key="1">
    <source>
        <dbReference type="ARBA" id="ARBA00023015"/>
    </source>
</evidence>
<dbReference type="GO" id="GO:0003677">
    <property type="term" value="F:DNA binding"/>
    <property type="evidence" value="ECO:0007669"/>
    <property type="project" value="UniProtKB-KW"/>
</dbReference>
<evidence type="ECO:0000313" key="7">
    <source>
        <dbReference type="Proteomes" id="UP000423525"/>
    </source>
</evidence>
<dbReference type="GO" id="GO:0003700">
    <property type="term" value="F:DNA-binding transcription factor activity"/>
    <property type="evidence" value="ECO:0007669"/>
    <property type="project" value="InterPro"/>
</dbReference>
<dbReference type="PANTHER" id="PTHR42756:SF1">
    <property type="entry name" value="TRANSCRIPTIONAL REPRESSOR OF EMRAB OPERON"/>
    <property type="match status" value="1"/>
</dbReference>
<feature type="domain" description="HTH marR-type" evidence="4">
    <location>
        <begin position="1"/>
        <end position="141"/>
    </location>
</feature>
<dbReference type="InterPro" id="IPR036390">
    <property type="entry name" value="WH_DNA-bd_sf"/>
</dbReference>
<gene>
    <name evidence="6" type="ORF">FRC0190_02324</name>
    <name evidence="5" type="ORF">P8T80_00090</name>
</gene>
<keyword evidence="8" id="KW-1185">Reference proteome</keyword>
<dbReference type="KEGG" id="crf:FRC0190_02324"/>
<dbReference type="AlphaFoldDB" id="A0A6I8MH10"/>
<dbReference type="SUPFAM" id="SSF46785">
    <property type="entry name" value="Winged helix' DNA-binding domain"/>
    <property type="match status" value="1"/>
</dbReference>
<name>A0A6I8MH10_9CORY</name>
<dbReference type="Proteomes" id="UP001265983">
    <property type="component" value="Unassembled WGS sequence"/>
</dbReference>
<dbReference type="PRINTS" id="PR00598">
    <property type="entry name" value="HTHMARR"/>
</dbReference>
<evidence type="ECO:0000313" key="8">
    <source>
        <dbReference type="Proteomes" id="UP001265983"/>
    </source>
</evidence>
<sequence>MTPSRTYQLAEKVRPGLTQLYVLYFRLAAQSDLTQPQLTIMNRLNLEGAARISHIAQAEGIRMPTASNALHLLEERGIIERLRDESDRRGVKVQLTDFGREELQRVSEERTRNLAKMFATLPEEKLDDLEKVIDIINVLATEYTPEKLED</sequence>
<reference evidence="5 8" key="2">
    <citation type="submission" date="2023-03" db="EMBL/GenBank/DDBJ databases">
        <title>Whole genome sequence of the first Corynebacterium rouxii strains isolated in Brazil: a recent member of Corynebacterium diphtheriae complex.</title>
        <authorList>
            <person name="Vieira V."/>
            <person name="Ramos J.N."/>
            <person name="Araujo M.R.B."/>
            <person name="Baio P.V."/>
            <person name="Sant'Anna L.O."/>
            <person name="Veras J.F.C."/>
            <person name="Vieira E.M.D."/>
            <person name="Sousa M.A.B."/>
            <person name="Camargo C.H."/>
            <person name="Sacchi C.T."/>
            <person name="Campos K.R."/>
            <person name="Santos M.B.N."/>
            <person name="Bokermann S."/>
            <person name="Alvim L.B."/>
            <person name="Santos L.S."/>
            <person name="Mattos-Guaraldi A.L."/>
        </authorList>
    </citation>
    <scope>NUCLEOTIDE SEQUENCE [LARGE SCALE GENOMIC DNA]</scope>
    <source>
        <strain evidence="5 8">70862</strain>
    </source>
</reference>
<keyword evidence="2" id="KW-0238">DNA-binding</keyword>
<dbReference type="InterPro" id="IPR036388">
    <property type="entry name" value="WH-like_DNA-bd_sf"/>
</dbReference>